<reference evidence="1" key="1">
    <citation type="submission" date="2022-07" db="EMBL/GenBank/DDBJ databases">
        <title>Phylogenomic reconstructions and comparative analyses of Kickxellomycotina fungi.</title>
        <authorList>
            <person name="Reynolds N.K."/>
            <person name="Stajich J.E."/>
            <person name="Barry K."/>
            <person name="Grigoriev I.V."/>
            <person name="Crous P."/>
            <person name="Smith M.E."/>
        </authorList>
    </citation>
    <scope>NUCLEOTIDE SEQUENCE</scope>
    <source>
        <strain evidence="1">RSA 1196</strain>
    </source>
</reference>
<evidence type="ECO:0000313" key="2">
    <source>
        <dbReference type="Proteomes" id="UP001150925"/>
    </source>
</evidence>
<organism evidence="1 2">
    <name type="scientific">Dispira parvispora</name>
    <dbReference type="NCBI Taxonomy" id="1520584"/>
    <lineage>
        <taxon>Eukaryota</taxon>
        <taxon>Fungi</taxon>
        <taxon>Fungi incertae sedis</taxon>
        <taxon>Zoopagomycota</taxon>
        <taxon>Kickxellomycotina</taxon>
        <taxon>Dimargaritomycetes</taxon>
        <taxon>Dimargaritales</taxon>
        <taxon>Dimargaritaceae</taxon>
        <taxon>Dispira</taxon>
    </lineage>
</organism>
<protein>
    <submittedName>
        <fullName evidence="1">tRNA dihydrouridine synthase</fullName>
        <ecNumber evidence="1">1.3.1.90</ecNumber>
    </submittedName>
</protein>
<dbReference type="OrthoDB" id="9977870at2759"/>
<keyword evidence="1" id="KW-0560">Oxidoreductase</keyword>
<sequence>MCLWLSSSDESNYSQQKFVDLSIGLGSNTYLFHHHLMFMLENVMTSAERKTFNVLASTSAILNHLDYHYDIRPHKASHIPSQG</sequence>
<gene>
    <name evidence="1" type="primary">DUS4_2</name>
    <name evidence="1" type="ORF">IWQ62_000366</name>
</gene>
<name>A0A9W8B0C3_9FUNG</name>
<evidence type="ECO:0000313" key="1">
    <source>
        <dbReference type="EMBL" id="KAJ1969842.1"/>
    </source>
</evidence>
<comment type="caution">
    <text evidence="1">The sequence shown here is derived from an EMBL/GenBank/DDBJ whole genome shotgun (WGS) entry which is preliminary data.</text>
</comment>
<accession>A0A9W8B0C3</accession>
<dbReference type="EC" id="1.3.1.90" evidence="1"/>
<proteinExistence type="predicted"/>
<dbReference type="EMBL" id="JANBPY010000019">
    <property type="protein sequence ID" value="KAJ1969842.1"/>
    <property type="molecule type" value="Genomic_DNA"/>
</dbReference>
<keyword evidence="2" id="KW-1185">Reference proteome</keyword>
<dbReference type="Proteomes" id="UP001150925">
    <property type="component" value="Unassembled WGS sequence"/>
</dbReference>
<dbReference type="GO" id="GO:0102266">
    <property type="term" value="F:tRNA-dihydrouridine20a synthase activity"/>
    <property type="evidence" value="ECO:0007669"/>
    <property type="project" value="UniProtKB-EC"/>
</dbReference>
<dbReference type="AlphaFoldDB" id="A0A9W8B0C3"/>